<feature type="compositionally biased region" description="Gly residues" evidence="5">
    <location>
        <begin position="245"/>
        <end position="262"/>
    </location>
</feature>
<dbReference type="AlphaFoldDB" id="A0A7W4TLH6"/>
<dbReference type="InterPro" id="IPR008628">
    <property type="entry name" value="GPP34-like"/>
</dbReference>
<organism evidence="6 7">
    <name type="scientific">Kineococcus radiotolerans</name>
    <dbReference type="NCBI Taxonomy" id="131568"/>
    <lineage>
        <taxon>Bacteria</taxon>
        <taxon>Bacillati</taxon>
        <taxon>Actinomycetota</taxon>
        <taxon>Actinomycetes</taxon>
        <taxon>Kineosporiales</taxon>
        <taxon>Kineosporiaceae</taxon>
        <taxon>Kineococcus</taxon>
    </lineage>
</organism>
<name>A0A7W4TLH6_KINRA</name>
<dbReference type="GO" id="GO:0070273">
    <property type="term" value="F:phosphatidylinositol-4-phosphate binding"/>
    <property type="evidence" value="ECO:0007669"/>
    <property type="project" value="InterPro"/>
</dbReference>
<comment type="caution">
    <text evidence="6">The sequence shown here is derived from an EMBL/GenBank/DDBJ whole genome shotgun (WGS) entry which is preliminary data.</text>
</comment>
<proteinExistence type="predicted"/>
<evidence type="ECO:0000256" key="2">
    <source>
        <dbReference type="ARBA" id="ARBA00023034"/>
    </source>
</evidence>
<dbReference type="GO" id="GO:0005737">
    <property type="term" value="C:cytoplasm"/>
    <property type="evidence" value="ECO:0007669"/>
    <property type="project" value="UniProtKB-ARBA"/>
</dbReference>
<reference evidence="6 7" key="2">
    <citation type="submission" date="2020-08" db="EMBL/GenBank/DDBJ databases">
        <authorList>
            <person name="Partida-Martinez L."/>
            <person name="Huntemann M."/>
            <person name="Clum A."/>
            <person name="Wang J."/>
            <person name="Palaniappan K."/>
            <person name="Ritter S."/>
            <person name="Chen I.-M."/>
            <person name="Stamatis D."/>
            <person name="Reddy T."/>
            <person name="O'Malley R."/>
            <person name="Daum C."/>
            <person name="Shapiro N."/>
            <person name="Ivanova N."/>
            <person name="Kyrpides N."/>
            <person name="Woyke T."/>
        </authorList>
    </citation>
    <scope>NUCLEOTIDE SEQUENCE [LARGE SCALE GENOMIC DNA]</scope>
    <source>
        <strain evidence="6 7">AS2.23</strain>
    </source>
</reference>
<dbReference type="Pfam" id="PF05719">
    <property type="entry name" value="GPP34"/>
    <property type="match status" value="1"/>
</dbReference>
<dbReference type="GO" id="GO:0012505">
    <property type="term" value="C:endomembrane system"/>
    <property type="evidence" value="ECO:0007669"/>
    <property type="project" value="UniProtKB-ARBA"/>
</dbReference>
<dbReference type="EMBL" id="JACHVY010000001">
    <property type="protein sequence ID" value="MBB2901100.1"/>
    <property type="molecule type" value="Genomic_DNA"/>
</dbReference>
<gene>
    <name evidence="6" type="ORF">FHR75_001888</name>
</gene>
<reference evidence="6 7" key="1">
    <citation type="submission" date="2020-08" db="EMBL/GenBank/DDBJ databases">
        <title>The Agave Microbiome: Exploring the role of microbial communities in plant adaptations to desert environments.</title>
        <authorList>
            <person name="Partida-Martinez L.P."/>
        </authorList>
    </citation>
    <scope>NUCLEOTIDE SEQUENCE [LARGE SCALE GENOMIC DNA]</scope>
    <source>
        <strain evidence="6 7">AS2.23</strain>
    </source>
</reference>
<protein>
    <submittedName>
        <fullName evidence="6">Putative membrane protein YgcG</fullName>
    </submittedName>
</protein>
<dbReference type="RefSeq" id="WP_183391086.1">
    <property type="nucleotide sequence ID" value="NZ_JACHVY010000001.1"/>
</dbReference>
<evidence type="ECO:0000256" key="3">
    <source>
        <dbReference type="ARBA" id="ARBA00023121"/>
    </source>
</evidence>
<feature type="compositionally biased region" description="Low complexity" evidence="5">
    <location>
        <begin position="221"/>
        <end position="234"/>
    </location>
</feature>
<accession>A0A7W4TLH6</accession>
<evidence type="ECO:0000313" key="7">
    <source>
        <dbReference type="Proteomes" id="UP000533269"/>
    </source>
</evidence>
<keyword evidence="3" id="KW-0446">Lipid-binding</keyword>
<sequence>MLIADRAALLLLDADGRRRAPARAVAAVLAGALLGELVLLRRLDLDPGTEALRAHPGPDPGPRLAAALAVVADTGGDVGRSLRALAARPLWDDAVAALAKTGALRTERRRRFLVLTSVRWFPREESVTPLRTQVRAAVRAAGSRGAGAVDPATVGLLVLLAGAGGLAPLLSDPGDPGDPGELDLDDAVEVLAAARALPPEALEALEDVETAVSVRAHALAGGDSSSSSSSDTGSGNWGDGHHGGSDGGSGGSDSGGGGGGGD</sequence>
<keyword evidence="4" id="KW-0472">Membrane</keyword>
<dbReference type="InterPro" id="IPR038261">
    <property type="entry name" value="GPP34-like_sf"/>
</dbReference>
<feature type="region of interest" description="Disordered" evidence="5">
    <location>
        <begin position="219"/>
        <end position="262"/>
    </location>
</feature>
<dbReference type="Gene3D" id="1.10.3630.10">
    <property type="entry name" value="yeast vps74-n-term truncation variant domain like"/>
    <property type="match status" value="1"/>
</dbReference>
<evidence type="ECO:0000256" key="1">
    <source>
        <dbReference type="ARBA" id="ARBA00004255"/>
    </source>
</evidence>
<dbReference type="Proteomes" id="UP000533269">
    <property type="component" value="Unassembled WGS sequence"/>
</dbReference>
<evidence type="ECO:0000313" key="6">
    <source>
        <dbReference type="EMBL" id="MBB2901100.1"/>
    </source>
</evidence>
<evidence type="ECO:0000256" key="5">
    <source>
        <dbReference type="SAM" id="MobiDB-lite"/>
    </source>
</evidence>
<keyword evidence="2" id="KW-0333">Golgi apparatus</keyword>
<comment type="subcellular location">
    <subcellularLocation>
        <location evidence="1">Golgi apparatus membrane</location>
        <topology evidence="1">Peripheral membrane protein</topology>
        <orientation evidence="1">Cytoplasmic side</orientation>
    </subcellularLocation>
</comment>
<evidence type="ECO:0000256" key="4">
    <source>
        <dbReference type="ARBA" id="ARBA00023136"/>
    </source>
</evidence>